<dbReference type="WBParaSite" id="ES5_v2.g29004.t1">
    <property type="protein sequence ID" value="ES5_v2.g29004.t1"/>
    <property type="gene ID" value="ES5_v2.g29004"/>
</dbReference>
<evidence type="ECO:0000313" key="2">
    <source>
        <dbReference type="WBParaSite" id="ES5_v2.g29004.t1"/>
    </source>
</evidence>
<reference evidence="2" key="1">
    <citation type="submission" date="2022-11" db="UniProtKB">
        <authorList>
            <consortium name="WormBaseParasite"/>
        </authorList>
    </citation>
    <scope>IDENTIFICATION</scope>
</reference>
<sequence length="89" mass="10399">YLYGFYMNGGYHTPLGFDDIETPTFIIGRIINRNGQTLMEEGRPYTPQDNCIYFSRPLTVYRYIKPLKGSYVITSEFCCTSFKKFVKVI</sequence>
<name>A0AC34GHN2_9BILA</name>
<dbReference type="Proteomes" id="UP000887579">
    <property type="component" value="Unplaced"/>
</dbReference>
<proteinExistence type="predicted"/>
<organism evidence="1 2">
    <name type="scientific">Panagrolaimus sp. ES5</name>
    <dbReference type="NCBI Taxonomy" id="591445"/>
    <lineage>
        <taxon>Eukaryota</taxon>
        <taxon>Metazoa</taxon>
        <taxon>Ecdysozoa</taxon>
        <taxon>Nematoda</taxon>
        <taxon>Chromadorea</taxon>
        <taxon>Rhabditida</taxon>
        <taxon>Tylenchina</taxon>
        <taxon>Panagrolaimomorpha</taxon>
        <taxon>Panagrolaimoidea</taxon>
        <taxon>Panagrolaimidae</taxon>
        <taxon>Panagrolaimus</taxon>
    </lineage>
</organism>
<protein>
    <submittedName>
        <fullName evidence="2">Uncharacterized protein</fullName>
    </submittedName>
</protein>
<accession>A0AC34GHN2</accession>
<evidence type="ECO:0000313" key="1">
    <source>
        <dbReference type="Proteomes" id="UP000887579"/>
    </source>
</evidence>